<evidence type="ECO:0000313" key="2">
    <source>
        <dbReference type="Proteomes" id="UP000249497"/>
    </source>
</evidence>
<dbReference type="GeneID" id="37174349"/>
<evidence type="ECO:0000313" key="1">
    <source>
        <dbReference type="EMBL" id="RAH82120.1"/>
    </source>
</evidence>
<dbReference type="RefSeq" id="XP_025528014.1">
    <property type="nucleotide sequence ID" value="XM_025670657.1"/>
</dbReference>
<dbReference type="AlphaFoldDB" id="A0A8T8X2H3"/>
<dbReference type="EMBL" id="KZ824791">
    <property type="protein sequence ID" value="RAH82120.1"/>
    <property type="molecule type" value="Genomic_DNA"/>
</dbReference>
<sequence length="163" mass="18631">MYGDEFYTSLAWSFPPLQAIHDPGRITPPSLNEYKGDEGCDSRHLHATLYSTCIRMLMLATFARSASTTPTLFKIRPQANEERKQEPFGSGLKTIWGVIRAKRNFPRTRIELVTFRLQLPLQPNAMNQLDHRGFVDLAAESNESLPMHVLPAYKRSPEPESNW</sequence>
<protein>
    <submittedName>
        <fullName evidence="1">Uncharacterized protein</fullName>
    </submittedName>
</protein>
<name>A0A8T8X2H3_ASPJA</name>
<accession>A0A8T8X2H3</accession>
<keyword evidence="2" id="KW-1185">Reference proteome</keyword>
<gene>
    <name evidence="1" type="ORF">BO86DRAFT_379093</name>
</gene>
<dbReference type="Proteomes" id="UP000249497">
    <property type="component" value="Unassembled WGS sequence"/>
</dbReference>
<proteinExistence type="predicted"/>
<organism evidence="1 2">
    <name type="scientific">Aspergillus japonicus CBS 114.51</name>
    <dbReference type="NCBI Taxonomy" id="1448312"/>
    <lineage>
        <taxon>Eukaryota</taxon>
        <taxon>Fungi</taxon>
        <taxon>Dikarya</taxon>
        <taxon>Ascomycota</taxon>
        <taxon>Pezizomycotina</taxon>
        <taxon>Eurotiomycetes</taxon>
        <taxon>Eurotiomycetidae</taxon>
        <taxon>Eurotiales</taxon>
        <taxon>Aspergillaceae</taxon>
        <taxon>Aspergillus</taxon>
        <taxon>Aspergillus subgen. Circumdati</taxon>
    </lineage>
</organism>
<reference evidence="1 2" key="1">
    <citation type="submission" date="2018-02" db="EMBL/GenBank/DDBJ databases">
        <title>The genomes of Aspergillus section Nigri reveals drivers in fungal speciation.</title>
        <authorList>
            <consortium name="DOE Joint Genome Institute"/>
            <person name="Vesth T.C."/>
            <person name="Nybo J."/>
            <person name="Theobald S."/>
            <person name="Brandl J."/>
            <person name="Frisvad J.C."/>
            <person name="Nielsen K.F."/>
            <person name="Lyhne E.K."/>
            <person name="Kogle M.E."/>
            <person name="Kuo A."/>
            <person name="Riley R."/>
            <person name="Clum A."/>
            <person name="Nolan M."/>
            <person name="Lipzen A."/>
            <person name="Salamov A."/>
            <person name="Henrissat B."/>
            <person name="Wiebenga A."/>
            <person name="De vries R.P."/>
            <person name="Grigoriev I.V."/>
            <person name="Mortensen U.H."/>
            <person name="Andersen M.R."/>
            <person name="Baker S.E."/>
        </authorList>
    </citation>
    <scope>NUCLEOTIDE SEQUENCE [LARGE SCALE GENOMIC DNA]</scope>
    <source>
        <strain evidence="1 2">CBS 114.51</strain>
    </source>
</reference>